<dbReference type="InterPro" id="IPR011701">
    <property type="entry name" value="MFS"/>
</dbReference>
<keyword evidence="5 6" id="KW-0472">Membrane</keyword>
<dbReference type="PANTHER" id="PTHR23513:SF11">
    <property type="entry name" value="STAPHYLOFERRIN A TRANSPORTER"/>
    <property type="match status" value="1"/>
</dbReference>
<feature type="transmembrane region" description="Helical" evidence="6">
    <location>
        <begin position="250"/>
        <end position="267"/>
    </location>
</feature>
<dbReference type="CDD" id="cd06173">
    <property type="entry name" value="MFS_MefA_like"/>
    <property type="match status" value="1"/>
</dbReference>
<sequence>MTSFDGREKSLLRVAMADPLPHPRFPPKDHRMTSTVAPPAPLWTRNFNLYFTARIMSVLGDTMIPVAMAVAMLALGYGVSGIGYTLGAWMGAFALFVVFGGVFADRFHPRPQMIGADAVRAVIQLSLAAWIWLGDAPLWFIIAGSAAGGIATAMFQPGLASLVPQVSTDLQKANGVLRVSQGLATMAGPALGGVLVATTSPAVAFTVDAATFAVSGLCLAALRLKPFAIDRSGSMLQNLRFGWDDFRSRSWLWAVILIWWVLGVFVWGPITPVGAVSIIGEHGKAAFGYAEAAFGAGSVLGALVAIRVRAGRPLLAGGLAMFLFPLMPLAAALTPPIPLLMLGYAVSGVGWAFWGVQWATTIQTQVPADRLNRVSAYEVAGSILAVPLGQAISGPATHLLGVERLLLLATVMSLGCAVALVVVNPIRRLRAAA</sequence>
<dbReference type="KEGG" id="ams:AMIS_34360"/>
<name>I0H6L9_ACTM4</name>
<feature type="transmembrane region" description="Helical" evidence="6">
    <location>
        <begin position="287"/>
        <end position="306"/>
    </location>
</feature>
<proteinExistence type="predicted"/>
<dbReference type="AlphaFoldDB" id="I0H6L9"/>
<dbReference type="EMBL" id="AP012319">
    <property type="protein sequence ID" value="BAL88656.1"/>
    <property type="molecule type" value="Genomic_DNA"/>
</dbReference>
<feature type="transmembrane region" description="Helical" evidence="6">
    <location>
        <begin position="339"/>
        <end position="362"/>
    </location>
</feature>
<evidence type="ECO:0000256" key="6">
    <source>
        <dbReference type="SAM" id="Phobius"/>
    </source>
</evidence>
<feature type="transmembrane region" description="Helical" evidence="6">
    <location>
        <begin position="405"/>
        <end position="423"/>
    </location>
</feature>
<dbReference type="Proteomes" id="UP000007882">
    <property type="component" value="Chromosome"/>
</dbReference>
<gene>
    <name evidence="7" type="ordered locus">AMIS_34360</name>
</gene>
<evidence type="ECO:0000256" key="5">
    <source>
        <dbReference type="ARBA" id="ARBA00023136"/>
    </source>
</evidence>
<keyword evidence="4 6" id="KW-1133">Transmembrane helix</keyword>
<evidence type="ECO:0000256" key="3">
    <source>
        <dbReference type="ARBA" id="ARBA00022692"/>
    </source>
</evidence>
<dbReference type="eggNOG" id="COG2271">
    <property type="taxonomic scope" value="Bacteria"/>
</dbReference>
<dbReference type="GO" id="GO:0022857">
    <property type="term" value="F:transmembrane transporter activity"/>
    <property type="evidence" value="ECO:0007669"/>
    <property type="project" value="InterPro"/>
</dbReference>
<dbReference type="InterPro" id="IPR036259">
    <property type="entry name" value="MFS_trans_sf"/>
</dbReference>
<feature type="transmembrane region" description="Helical" evidence="6">
    <location>
        <begin position="202"/>
        <end position="222"/>
    </location>
</feature>
<dbReference type="PATRIC" id="fig|512565.3.peg.3432"/>
<feature type="transmembrane region" description="Helical" evidence="6">
    <location>
        <begin position="374"/>
        <end position="393"/>
    </location>
</feature>
<reference evidence="7 8" key="1">
    <citation type="submission" date="2012-02" db="EMBL/GenBank/DDBJ databases">
        <title>Complete genome sequence of Actinoplanes missouriensis 431 (= NBRC 102363).</title>
        <authorList>
            <person name="Ohnishi Y."/>
            <person name="Ishikawa J."/>
            <person name="Sekine M."/>
            <person name="Hosoyama A."/>
            <person name="Harada T."/>
            <person name="Narita H."/>
            <person name="Hata T."/>
            <person name="Konno Y."/>
            <person name="Tutikane K."/>
            <person name="Fujita N."/>
            <person name="Horinouchi S."/>
            <person name="Hayakawa M."/>
        </authorList>
    </citation>
    <scope>NUCLEOTIDE SEQUENCE [LARGE SCALE GENOMIC DNA]</scope>
    <source>
        <strain evidence="8">ATCC 14538 / DSM 43046 / CBS 188.64 / JCM 3121 / NBRC 102363 / NCIMB 12654 / NRRL B-3342 / UNCC 431</strain>
    </source>
</reference>
<keyword evidence="2" id="KW-1003">Cell membrane</keyword>
<evidence type="ECO:0000256" key="2">
    <source>
        <dbReference type="ARBA" id="ARBA00022475"/>
    </source>
</evidence>
<keyword evidence="8" id="KW-1185">Reference proteome</keyword>
<evidence type="ECO:0000313" key="8">
    <source>
        <dbReference type="Proteomes" id="UP000007882"/>
    </source>
</evidence>
<evidence type="ECO:0000256" key="1">
    <source>
        <dbReference type="ARBA" id="ARBA00004651"/>
    </source>
</evidence>
<dbReference type="HOGENOM" id="CLU_034180_17_3_11"/>
<comment type="subcellular location">
    <subcellularLocation>
        <location evidence="1">Cell membrane</location>
        <topology evidence="1">Multi-pass membrane protein</topology>
    </subcellularLocation>
</comment>
<protein>
    <submittedName>
        <fullName evidence="7">Putative MFS transporter</fullName>
    </submittedName>
</protein>
<dbReference type="PANTHER" id="PTHR23513">
    <property type="entry name" value="INTEGRAL MEMBRANE EFFLUX PROTEIN-RELATED"/>
    <property type="match status" value="1"/>
</dbReference>
<dbReference type="SUPFAM" id="SSF103473">
    <property type="entry name" value="MFS general substrate transporter"/>
    <property type="match status" value="1"/>
</dbReference>
<feature type="transmembrane region" description="Helical" evidence="6">
    <location>
        <begin position="313"/>
        <end position="333"/>
    </location>
</feature>
<keyword evidence="3 6" id="KW-0812">Transmembrane</keyword>
<dbReference type="GO" id="GO:0005886">
    <property type="term" value="C:plasma membrane"/>
    <property type="evidence" value="ECO:0007669"/>
    <property type="project" value="UniProtKB-SubCell"/>
</dbReference>
<dbReference type="STRING" id="512565.AMIS_34360"/>
<dbReference type="Pfam" id="PF07690">
    <property type="entry name" value="MFS_1"/>
    <property type="match status" value="1"/>
</dbReference>
<evidence type="ECO:0000256" key="4">
    <source>
        <dbReference type="ARBA" id="ARBA00022989"/>
    </source>
</evidence>
<feature type="transmembrane region" description="Helical" evidence="6">
    <location>
        <begin position="55"/>
        <end position="75"/>
    </location>
</feature>
<organism evidence="7 8">
    <name type="scientific">Actinoplanes missouriensis (strain ATCC 14538 / DSM 43046 / CBS 188.64 / JCM 3121 / NBRC 102363 / NCIMB 12654 / NRRL B-3342 / UNCC 431)</name>
    <dbReference type="NCBI Taxonomy" id="512565"/>
    <lineage>
        <taxon>Bacteria</taxon>
        <taxon>Bacillati</taxon>
        <taxon>Actinomycetota</taxon>
        <taxon>Actinomycetes</taxon>
        <taxon>Micromonosporales</taxon>
        <taxon>Micromonosporaceae</taxon>
        <taxon>Actinoplanes</taxon>
    </lineage>
</organism>
<accession>I0H6L9</accession>
<dbReference type="Gene3D" id="1.20.1250.20">
    <property type="entry name" value="MFS general substrate transporter like domains"/>
    <property type="match status" value="1"/>
</dbReference>
<evidence type="ECO:0000313" key="7">
    <source>
        <dbReference type="EMBL" id="BAL88656.1"/>
    </source>
</evidence>
<feature type="transmembrane region" description="Helical" evidence="6">
    <location>
        <begin position="81"/>
        <end position="102"/>
    </location>
</feature>